<dbReference type="RefSeq" id="WP_349083038.1">
    <property type="nucleotide sequence ID" value="NZ_JBBNFW010000144.1"/>
</dbReference>
<proteinExistence type="predicted"/>
<gene>
    <name evidence="2" type="ORF">AAAX94_06765</name>
</gene>
<reference evidence="2 3" key="1">
    <citation type="submission" date="2024-04" db="EMBL/GenBank/DDBJ databases">
        <title>Human intestinal bacterial collection.</title>
        <authorList>
            <person name="Pauvert C."/>
            <person name="Hitch T.C.A."/>
            <person name="Clavel T."/>
        </authorList>
    </citation>
    <scope>NUCLEOTIDE SEQUENCE [LARGE SCALE GENOMIC DNA]</scope>
    <source>
        <strain evidence="2 3">CLA-AA-H161</strain>
    </source>
</reference>
<name>A0ABV1CK11_9FIRM</name>
<organism evidence="2 3">
    <name type="scientific">Blautia acetigignens</name>
    <dbReference type="NCBI Taxonomy" id="2981783"/>
    <lineage>
        <taxon>Bacteria</taxon>
        <taxon>Bacillati</taxon>
        <taxon>Bacillota</taxon>
        <taxon>Clostridia</taxon>
        <taxon>Lachnospirales</taxon>
        <taxon>Lachnospiraceae</taxon>
        <taxon>Blautia</taxon>
    </lineage>
</organism>
<evidence type="ECO:0000313" key="3">
    <source>
        <dbReference type="Proteomes" id="UP001470752"/>
    </source>
</evidence>
<dbReference type="PANTHER" id="PTHR41248:SF1">
    <property type="entry name" value="NORD PROTEIN"/>
    <property type="match status" value="1"/>
</dbReference>
<evidence type="ECO:0000313" key="2">
    <source>
        <dbReference type="EMBL" id="MEQ2412722.1"/>
    </source>
</evidence>
<dbReference type="Proteomes" id="UP001470752">
    <property type="component" value="Unassembled WGS sequence"/>
</dbReference>
<comment type="caution">
    <text evidence="2">The sequence shown here is derived from an EMBL/GenBank/DDBJ whole genome shotgun (WGS) entry which is preliminary data.</text>
</comment>
<keyword evidence="3" id="KW-1185">Reference proteome</keyword>
<sequence length="657" mass="75580">MEDKAKKVSLEMKPSTEKRADGESEKLLAKVVDLEDAEESQAKWNDKEELRIQDYQLELENRIRNLLWTISGDYTQQMKPDVSLFLRSKDIALYDGIKQGALAKFFDKDFLGMYLVKKIFMGADETALTFVSQLCIEEAIGDRICQERPGIWEMQRRACEDILDQEYERMPSAADKLGYLRVNMLRRRIDRGKQGAAVSKKVAEDSASLSASDRSKGIYHYINMIAGAADVKDTMSLIRMIDTVYNEVADPDFSQKTTLEQVLAVTVEDLTEFDWRDYLSEEMYEDALESYMEQLTSNAAGMENANVTQEMEEERQTKHKIKVVPPEALEKAHTYVELNFGKTYLNEMEEKRMNQLMCRDIHGDCSLYFTEGILKNPVRRNYQYEYAKRLKNKNIWLYHDKHRIVKRNIALLTEMLKKSLVIKSESQEILSDRGTIVPSRLWRLGRSGDAKVFKRELKGDSSDFVVDVLIDASGSQMSRQGEVALQAYIISESLSNAGLPHRVMSYCTFWDYTILHRFREYDDPRSANENIFNYVTSSNNRDGLAIRAAGYGLLMREEEKKILIILSDGRPYDVVVNRPNARNPQPYHGKYAITDTAAQIRKLRSQGVSVLGVFAGEEKDLATEKKIFGKDFAYIRNITGFSKIVGRYLTKQLEDDE</sequence>
<accession>A0ABV1CK11</accession>
<dbReference type="InterPro" id="IPR036465">
    <property type="entry name" value="vWFA_dom_sf"/>
</dbReference>
<dbReference type="InterPro" id="IPR051928">
    <property type="entry name" value="NorD/CobT"/>
</dbReference>
<dbReference type="PANTHER" id="PTHR41248">
    <property type="entry name" value="NORD PROTEIN"/>
    <property type="match status" value="1"/>
</dbReference>
<feature type="region of interest" description="Disordered" evidence="1">
    <location>
        <begin position="1"/>
        <end position="22"/>
    </location>
</feature>
<dbReference type="EMBL" id="JBBNFW010000144">
    <property type="protein sequence ID" value="MEQ2412722.1"/>
    <property type="molecule type" value="Genomic_DNA"/>
</dbReference>
<protein>
    <submittedName>
        <fullName evidence="2">Nitric oxide reductase activation protein</fullName>
    </submittedName>
</protein>
<dbReference type="Gene3D" id="3.40.50.410">
    <property type="entry name" value="von Willebrand factor, type A domain"/>
    <property type="match status" value="1"/>
</dbReference>
<evidence type="ECO:0000256" key="1">
    <source>
        <dbReference type="SAM" id="MobiDB-lite"/>
    </source>
</evidence>
<dbReference type="SUPFAM" id="SSF53300">
    <property type="entry name" value="vWA-like"/>
    <property type="match status" value="1"/>
</dbReference>